<dbReference type="GeneID" id="103316506"/>
<dbReference type="KEGG" id="nvi:103316506"/>
<evidence type="ECO:0000313" key="2">
    <source>
        <dbReference type="Proteomes" id="UP000002358"/>
    </source>
</evidence>
<name>A0A7M7LUI7_NASVI</name>
<keyword evidence="2" id="KW-1185">Reference proteome</keyword>
<reference evidence="1" key="1">
    <citation type="submission" date="2021-01" db="UniProtKB">
        <authorList>
            <consortium name="EnsemblMetazoa"/>
        </authorList>
    </citation>
    <scope>IDENTIFICATION</scope>
</reference>
<sequence length="102" mass="11534">MYEMKLSATARAFGVYRVPTGLSIDANICDENKKNFMGIILDFIGIRECPPKKGVYSNEDFMPEVPSFAVYALHNVHLCVDAVLYGKPDIMLMKLKIFLKIN</sequence>
<accession>A0A7M7LUI7</accession>
<dbReference type="AlphaFoldDB" id="A0A7M7LUI7"/>
<dbReference type="Proteomes" id="UP000002358">
    <property type="component" value="Chromosome 4"/>
</dbReference>
<evidence type="ECO:0000313" key="1">
    <source>
        <dbReference type="EnsemblMetazoa" id="XP_008208659"/>
    </source>
</evidence>
<dbReference type="EnsemblMetazoa" id="XM_008210437">
    <property type="protein sequence ID" value="XP_008208659"/>
    <property type="gene ID" value="LOC103316506"/>
</dbReference>
<proteinExistence type="predicted"/>
<dbReference type="RefSeq" id="XP_008208659.1">
    <property type="nucleotide sequence ID" value="XM_008210437.1"/>
</dbReference>
<protein>
    <submittedName>
        <fullName evidence="1">Uncharacterized protein</fullName>
    </submittedName>
</protein>
<dbReference type="InParanoid" id="A0A7M7LUI7"/>
<organism evidence="1 2">
    <name type="scientific">Nasonia vitripennis</name>
    <name type="common">Parasitic wasp</name>
    <dbReference type="NCBI Taxonomy" id="7425"/>
    <lineage>
        <taxon>Eukaryota</taxon>
        <taxon>Metazoa</taxon>
        <taxon>Ecdysozoa</taxon>
        <taxon>Arthropoda</taxon>
        <taxon>Hexapoda</taxon>
        <taxon>Insecta</taxon>
        <taxon>Pterygota</taxon>
        <taxon>Neoptera</taxon>
        <taxon>Endopterygota</taxon>
        <taxon>Hymenoptera</taxon>
        <taxon>Apocrita</taxon>
        <taxon>Proctotrupomorpha</taxon>
        <taxon>Chalcidoidea</taxon>
        <taxon>Pteromalidae</taxon>
        <taxon>Pteromalinae</taxon>
        <taxon>Nasonia</taxon>
    </lineage>
</organism>